<accession>A0A8B7MZK7</accession>
<evidence type="ECO:0000313" key="1">
    <source>
        <dbReference type="Proteomes" id="UP000694843"/>
    </source>
</evidence>
<organism evidence="1 2">
    <name type="scientific">Hyalella azteca</name>
    <name type="common">Amphipod</name>
    <dbReference type="NCBI Taxonomy" id="294128"/>
    <lineage>
        <taxon>Eukaryota</taxon>
        <taxon>Metazoa</taxon>
        <taxon>Ecdysozoa</taxon>
        <taxon>Arthropoda</taxon>
        <taxon>Crustacea</taxon>
        <taxon>Multicrustacea</taxon>
        <taxon>Malacostraca</taxon>
        <taxon>Eumalacostraca</taxon>
        <taxon>Peracarida</taxon>
        <taxon>Amphipoda</taxon>
        <taxon>Senticaudata</taxon>
        <taxon>Talitrida</taxon>
        <taxon>Talitroidea</taxon>
        <taxon>Hyalellidae</taxon>
        <taxon>Hyalella</taxon>
    </lineage>
</organism>
<dbReference type="RefSeq" id="XP_018007012.2">
    <property type="nucleotide sequence ID" value="XM_018151523.2"/>
</dbReference>
<keyword evidence="1" id="KW-1185">Reference proteome</keyword>
<dbReference type="GeneID" id="108664830"/>
<evidence type="ECO:0000313" key="2">
    <source>
        <dbReference type="RefSeq" id="XP_018007012.2"/>
    </source>
</evidence>
<protein>
    <submittedName>
        <fullName evidence="2">Uncharacterized protein LOC108664830</fullName>
    </submittedName>
</protein>
<dbReference type="Proteomes" id="UP000694843">
    <property type="component" value="Unplaced"/>
</dbReference>
<sequence length="248" mass="27703">MTELLVLEWLQILQASWTVRDSPLLSQLGTSDRNLVMGTENPEPHLQERFEGCCAGNSDLLEAIRRVEELEHSCHSWNCAGEEDVFHAPDNVASDSSESVYRKQQVHDSRNTIITHTTERQTDTATVRSPTLANSRGSLASLYLGQSIEASSFCSFLAYKIITEPKAAVPVLLALNATTFCKTQFNCSAVQTQKTMVTLYGWQWTEVPPLVLKGISEGFLFELSEDFVANHVQHRLLEHPSACRMESS</sequence>
<dbReference type="KEGG" id="hazt:108664830"/>
<dbReference type="AlphaFoldDB" id="A0A8B7MZK7"/>
<name>A0A8B7MZK7_HYAAZ</name>
<reference evidence="2" key="1">
    <citation type="submission" date="2025-08" db="UniProtKB">
        <authorList>
            <consortium name="RefSeq"/>
        </authorList>
    </citation>
    <scope>IDENTIFICATION</scope>
    <source>
        <tissue evidence="2">Whole organism</tissue>
    </source>
</reference>
<gene>
    <name evidence="2" type="primary">LOC108664830</name>
</gene>
<proteinExistence type="predicted"/>